<dbReference type="InterPro" id="IPR029069">
    <property type="entry name" value="HotDog_dom_sf"/>
</dbReference>
<reference evidence="10 11" key="1">
    <citation type="submission" date="2016-01" db="EMBL/GenBank/DDBJ databases">
        <authorList>
            <person name="Oliw E.H."/>
        </authorList>
    </citation>
    <scope>NUCLEOTIDE SEQUENCE [LARGE SCALE GENOMIC DNA]</scope>
    <source>
        <strain evidence="10 11">CMW7756A</strain>
    </source>
</reference>
<dbReference type="CDD" id="cd00586">
    <property type="entry name" value="4HBT"/>
    <property type="match status" value="1"/>
</dbReference>
<gene>
    <name evidence="10" type="ORF">HMPREF3229_01283</name>
</gene>
<dbReference type="Pfam" id="PF20791">
    <property type="entry name" value="Acyl-ACP_TE_C"/>
    <property type="match status" value="1"/>
</dbReference>
<evidence type="ECO:0000256" key="6">
    <source>
        <dbReference type="ARBA" id="ARBA00023098"/>
    </source>
</evidence>
<dbReference type="PANTHER" id="PTHR31727">
    <property type="entry name" value="OLEOYL-ACYL CARRIER PROTEIN THIOESTERASE 1, CHLOROPLASTIC"/>
    <property type="match status" value="1"/>
</dbReference>
<comment type="caution">
    <text evidence="10">The sequence shown here is derived from an EMBL/GenBank/DDBJ whole genome shotgun (WGS) entry which is preliminary data.</text>
</comment>
<evidence type="ECO:0000256" key="3">
    <source>
        <dbReference type="ARBA" id="ARBA00022801"/>
    </source>
</evidence>
<dbReference type="EMBL" id="LRQE01000034">
    <property type="protein sequence ID" value="KXA29658.1"/>
    <property type="molecule type" value="Genomic_DNA"/>
</dbReference>
<dbReference type="Pfam" id="PF01643">
    <property type="entry name" value="Acyl-ACP_TE"/>
    <property type="match status" value="1"/>
</dbReference>
<evidence type="ECO:0000256" key="5">
    <source>
        <dbReference type="ARBA" id="ARBA00022946"/>
    </source>
</evidence>
<dbReference type="SUPFAM" id="SSF54637">
    <property type="entry name" value="Thioesterase/thiol ester dehydrase-isomerase"/>
    <property type="match status" value="2"/>
</dbReference>
<dbReference type="PATRIC" id="fig|54005.3.peg.1266"/>
<evidence type="ECO:0000313" key="11">
    <source>
        <dbReference type="Proteomes" id="UP000070174"/>
    </source>
</evidence>
<sequence length="244" mass="28975">MKIFCKEYEVMNFLSSDGDLKLNHLVSYLIETSNYQSIDLGFSNEKLLDMGYTWMIYKWKIKIKRYPRSHEKIKIKTWASGFKNINAFREFEVYCQGEKVIEASAIFLLIDVEKRKAIKIPEEVAEIYGNNGSRIFKSIERVNEPSELEIANRFSYKILRRDLDFNNHVNNSVYLELIYEALTQDYAHIKFKDINVNYINELKLGDEIVIDFYREEDKFYFFFKSKDQSQIYARICGVSETPIS</sequence>
<evidence type="ECO:0000259" key="9">
    <source>
        <dbReference type="Pfam" id="PF20791"/>
    </source>
</evidence>
<accession>A0A133PM58</accession>
<keyword evidence="4" id="KW-0276">Fatty acid metabolism</keyword>
<evidence type="ECO:0000256" key="1">
    <source>
        <dbReference type="ARBA" id="ARBA00006500"/>
    </source>
</evidence>
<name>A0A133PM58_9FIRM</name>
<feature type="domain" description="Acyl-ACP thioesterase-like C-terminal" evidence="9">
    <location>
        <begin position="152"/>
        <end position="217"/>
    </location>
</feature>
<organism evidence="10">
    <name type="scientific">Peptoniphilus harei</name>
    <dbReference type="NCBI Taxonomy" id="54005"/>
    <lineage>
        <taxon>Bacteria</taxon>
        <taxon>Bacillati</taxon>
        <taxon>Bacillota</taxon>
        <taxon>Tissierellia</taxon>
        <taxon>Tissierellales</taxon>
        <taxon>Peptoniphilaceae</taxon>
        <taxon>Peptoniphilus</taxon>
    </lineage>
</organism>
<evidence type="ECO:0000256" key="2">
    <source>
        <dbReference type="ARBA" id="ARBA00022516"/>
    </source>
</evidence>
<keyword evidence="7" id="KW-0275">Fatty acid biosynthesis</keyword>
<keyword evidence="2" id="KW-0444">Lipid biosynthesis</keyword>
<comment type="similarity">
    <text evidence="1">Belongs to the acyl-ACP thioesterase family.</text>
</comment>
<dbReference type="AlphaFoldDB" id="A0A133PM58"/>
<evidence type="ECO:0000259" key="8">
    <source>
        <dbReference type="Pfam" id="PF01643"/>
    </source>
</evidence>
<keyword evidence="6" id="KW-0443">Lipid metabolism</keyword>
<feature type="domain" description="Acyl-ACP thioesterase N-terminal hotdog" evidence="8">
    <location>
        <begin position="4"/>
        <end position="128"/>
    </location>
</feature>
<protein>
    <submittedName>
        <fullName evidence="10">Acyl-ACP thioesterase</fullName>
    </submittedName>
</protein>
<evidence type="ECO:0000313" key="10">
    <source>
        <dbReference type="EMBL" id="KXA29658.1"/>
    </source>
</evidence>
<dbReference type="Proteomes" id="UP000070174">
    <property type="component" value="Unassembled WGS sequence"/>
</dbReference>
<dbReference type="Gene3D" id="3.10.129.10">
    <property type="entry name" value="Hotdog Thioesterase"/>
    <property type="match status" value="1"/>
</dbReference>
<dbReference type="InterPro" id="IPR045023">
    <property type="entry name" value="FATA/B"/>
</dbReference>
<dbReference type="PANTHER" id="PTHR31727:SF6">
    <property type="entry name" value="OLEOYL-ACYL CARRIER PROTEIN THIOESTERASE 1, CHLOROPLASTIC"/>
    <property type="match status" value="1"/>
</dbReference>
<keyword evidence="5" id="KW-0809">Transit peptide</keyword>
<dbReference type="GO" id="GO:0000036">
    <property type="term" value="F:acyl carrier activity"/>
    <property type="evidence" value="ECO:0007669"/>
    <property type="project" value="TreeGrafter"/>
</dbReference>
<proteinExistence type="inferred from homology"/>
<dbReference type="InterPro" id="IPR002864">
    <property type="entry name" value="Acyl-ACP_thioesterase_NHD"/>
</dbReference>
<keyword evidence="3" id="KW-0378">Hydrolase</keyword>
<evidence type="ECO:0000256" key="4">
    <source>
        <dbReference type="ARBA" id="ARBA00022832"/>
    </source>
</evidence>
<dbReference type="GO" id="GO:0016297">
    <property type="term" value="F:fatty acyl-[ACP] hydrolase activity"/>
    <property type="evidence" value="ECO:0007669"/>
    <property type="project" value="InterPro"/>
</dbReference>
<dbReference type="InterPro" id="IPR049427">
    <property type="entry name" value="Acyl-ACP_TE_C"/>
</dbReference>
<dbReference type="RefSeq" id="WP_060800348.1">
    <property type="nucleotide sequence ID" value="NZ_KQ957101.1"/>
</dbReference>
<evidence type="ECO:0000256" key="7">
    <source>
        <dbReference type="ARBA" id="ARBA00023160"/>
    </source>
</evidence>